<dbReference type="AlphaFoldDB" id="A0A2W5A0Q7"/>
<protein>
    <submittedName>
        <fullName evidence="2">Uncharacterized protein</fullName>
    </submittedName>
</protein>
<dbReference type="EMBL" id="QFNN01000099">
    <property type="protein sequence ID" value="PZO88174.1"/>
    <property type="molecule type" value="Genomic_DNA"/>
</dbReference>
<feature type="chain" id="PRO_5015905386" evidence="1">
    <location>
        <begin position="22"/>
        <end position="131"/>
    </location>
</feature>
<keyword evidence="1" id="KW-0732">Signal</keyword>
<reference evidence="2 3" key="1">
    <citation type="submission" date="2017-08" db="EMBL/GenBank/DDBJ databases">
        <title>Infants hospitalized years apart are colonized by the same room-sourced microbial strains.</title>
        <authorList>
            <person name="Brooks B."/>
            <person name="Olm M.R."/>
            <person name="Firek B.A."/>
            <person name="Baker R."/>
            <person name="Thomas B.C."/>
            <person name="Morowitz M.J."/>
            <person name="Banfield J.F."/>
        </authorList>
    </citation>
    <scope>NUCLEOTIDE SEQUENCE [LARGE SCALE GENOMIC DNA]</scope>
    <source>
        <strain evidence="2">S2_018_000_R2_101</strain>
    </source>
</reference>
<dbReference type="Proteomes" id="UP000249066">
    <property type="component" value="Unassembled WGS sequence"/>
</dbReference>
<feature type="signal peptide" evidence="1">
    <location>
        <begin position="1"/>
        <end position="21"/>
    </location>
</feature>
<gene>
    <name evidence="2" type="ORF">DI623_13180</name>
</gene>
<evidence type="ECO:0000256" key="1">
    <source>
        <dbReference type="SAM" id="SignalP"/>
    </source>
</evidence>
<accession>A0A2W5A0Q7</accession>
<evidence type="ECO:0000313" key="2">
    <source>
        <dbReference type="EMBL" id="PZO88174.1"/>
    </source>
</evidence>
<comment type="caution">
    <text evidence="2">The sequence shown here is derived from an EMBL/GenBank/DDBJ whole genome shotgun (WGS) entry which is preliminary data.</text>
</comment>
<organism evidence="2 3">
    <name type="scientific">Sphingomonas sanxanigenens</name>
    <dbReference type="NCBI Taxonomy" id="397260"/>
    <lineage>
        <taxon>Bacteria</taxon>
        <taxon>Pseudomonadati</taxon>
        <taxon>Pseudomonadota</taxon>
        <taxon>Alphaproteobacteria</taxon>
        <taxon>Sphingomonadales</taxon>
        <taxon>Sphingomonadaceae</taxon>
        <taxon>Sphingomonas</taxon>
    </lineage>
</organism>
<proteinExistence type="predicted"/>
<evidence type="ECO:0000313" key="3">
    <source>
        <dbReference type="Proteomes" id="UP000249066"/>
    </source>
</evidence>
<name>A0A2W5A0Q7_9SPHN</name>
<sequence length="131" mass="14100">MPSTALRAALLAALAGGFLLAADQPTREQQALARDLDGRAAGKTETCVATNTGTALQIIDSQTLSYRDGRTLWVNKLRAPCPGLRPLDTLVVETQGSSYCRGDRFRTIAQGSSIPTAFCFLGDFTPWRKPN</sequence>